<keyword evidence="2" id="KW-1277">Toxin-antitoxin system</keyword>
<keyword evidence="7" id="KW-0346">Stress response</keyword>
<dbReference type="PANTHER" id="PTHR34873:SF3">
    <property type="entry name" value="ADDICTION MODULE TOXIN, HICA FAMILY"/>
    <property type="match status" value="1"/>
</dbReference>
<evidence type="ECO:0000256" key="4">
    <source>
        <dbReference type="ARBA" id="ARBA00022759"/>
    </source>
</evidence>
<organism evidence="8 9">
    <name type="scientific">Candidatus Woesebacteria bacterium RIFOXYA1_FULL_43_9</name>
    <dbReference type="NCBI Taxonomy" id="1802534"/>
    <lineage>
        <taxon>Bacteria</taxon>
        <taxon>Candidatus Woeseibacteriota</taxon>
    </lineage>
</organism>
<dbReference type="GO" id="GO:0004519">
    <property type="term" value="F:endonuclease activity"/>
    <property type="evidence" value="ECO:0007669"/>
    <property type="project" value="UniProtKB-KW"/>
</dbReference>
<proteinExistence type="inferred from homology"/>
<dbReference type="EMBL" id="MGHU01000067">
    <property type="protein sequence ID" value="OGM76045.1"/>
    <property type="molecule type" value="Genomic_DNA"/>
</dbReference>
<keyword evidence="6" id="KW-0694">RNA-binding</keyword>
<reference evidence="8 9" key="1">
    <citation type="journal article" date="2016" name="Nat. Commun.">
        <title>Thousands of microbial genomes shed light on interconnected biogeochemical processes in an aquifer system.</title>
        <authorList>
            <person name="Anantharaman K."/>
            <person name="Brown C.T."/>
            <person name="Hug L.A."/>
            <person name="Sharon I."/>
            <person name="Castelle C.J."/>
            <person name="Probst A.J."/>
            <person name="Thomas B.C."/>
            <person name="Singh A."/>
            <person name="Wilkins M.J."/>
            <person name="Karaoz U."/>
            <person name="Brodie E.L."/>
            <person name="Williams K.H."/>
            <person name="Hubbard S.S."/>
            <person name="Banfield J.F."/>
        </authorList>
    </citation>
    <scope>NUCLEOTIDE SEQUENCE [LARGE SCALE GENOMIC DNA]</scope>
</reference>
<evidence type="ECO:0000256" key="3">
    <source>
        <dbReference type="ARBA" id="ARBA00022722"/>
    </source>
</evidence>
<evidence type="ECO:0000313" key="9">
    <source>
        <dbReference type="Proteomes" id="UP000179241"/>
    </source>
</evidence>
<dbReference type="Gene3D" id="3.30.920.30">
    <property type="entry name" value="Hypothetical protein"/>
    <property type="match status" value="1"/>
</dbReference>
<comment type="similarity">
    <text evidence="1">Belongs to the HicA mRNA interferase family.</text>
</comment>
<dbReference type="Proteomes" id="UP000179241">
    <property type="component" value="Unassembled WGS sequence"/>
</dbReference>
<gene>
    <name evidence="8" type="ORF">A2188_03485</name>
</gene>
<evidence type="ECO:0000313" key="8">
    <source>
        <dbReference type="EMBL" id="OGM76045.1"/>
    </source>
</evidence>
<dbReference type="Pfam" id="PF07927">
    <property type="entry name" value="HicA_toxin"/>
    <property type="match status" value="1"/>
</dbReference>
<evidence type="ECO:0000256" key="5">
    <source>
        <dbReference type="ARBA" id="ARBA00022801"/>
    </source>
</evidence>
<protein>
    <recommendedName>
        <fullName evidence="10">Toxin HicA</fullName>
    </recommendedName>
</protein>
<dbReference type="GO" id="GO:0003729">
    <property type="term" value="F:mRNA binding"/>
    <property type="evidence" value="ECO:0007669"/>
    <property type="project" value="InterPro"/>
</dbReference>
<keyword evidence="4" id="KW-0255">Endonuclease</keyword>
<evidence type="ECO:0000256" key="6">
    <source>
        <dbReference type="ARBA" id="ARBA00022884"/>
    </source>
</evidence>
<sequence length="73" mass="8079">MPSIPAIKAIKLIKVLEKDGFVFKRSAGSHQIFFHPLKRVVVSIPVHKGKDLGKGITLAILKDAKISTEQFLK</sequence>
<dbReference type="SUPFAM" id="SSF54786">
    <property type="entry name" value="YcfA/nrd intein domain"/>
    <property type="match status" value="1"/>
</dbReference>
<dbReference type="InterPro" id="IPR012933">
    <property type="entry name" value="HicA_mRNA_interferase"/>
</dbReference>
<comment type="caution">
    <text evidence="8">The sequence shown here is derived from an EMBL/GenBank/DDBJ whole genome shotgun (WGS) entry which is preliminary data.</text>
</comment>
<evidence type="ECO:0000256" key="7">
    <source>
        <dbReference type="ARBA" id="ARBA00023016"/>
    </source>
</evidence>
<accession>A0A1F8CKD2</accession>
<dbReference type="GO" id="GO:0016787">
    <property type="term" value="F:hydrolase activity"/>
    <property type="evidence" value="ECO:0007669"/>
    <property type="project" value="UniProtKB-KW"/>
</dbReference>
<keyword evidence="3" id="KW-0540">Nuclease</keyword>
<dbReference type="InterPro" id="IPR038570">
    <property type="entry name" value="HicA_sf"/>
</dbReference>
<evidence type="ECO:0008006" key="10">
    <source>
        <dbReference type="Google" id="ProtNLM"/>
    </source>
</evidence>
<evidence type="ECO:0000256" key="2">
    <source>
        <dbReference type="ARBA" id="ARBA00022649"/>
    </source>
</evidence>
<keyword evidence="5" id="KW-0378">Hydrolase</keyword>
<dbReference type="AlphaFoldDB" id="A0A1F8CKD2"/>
<name>A0A1F8CKD2_9BACT</name>
<evidence type="ECO:0000256" key="1">
    <source>
        <dbReference type="ARBA" id="ARBA00006620"/>
    </source>
</evidence>
<dbReference type="PANTHER" id="PTHR34873">
    <property type="entry name" value="SSR1766 PROTEIN"/>
    <property type="match status" value="1"/>
</dbReference>